<dbReference type="AlphaFoldDB" id="A0AAV5LIH3"/>
<dbReference type="Proteomes" id="UP001054252">
    <property type="component" value="Unassembled WGS sequence"/>
</dbReference>
<protein>
    <recommendedName>
        <fullName evidence="3">RNase H type-1 domain-containing protein</fullName>
    </recommendedName>
</protein>
<proteinExistence type="predicted"/>
<name>A0AAV5LIH3_9ROSI</name>
<evidence type="ECO:0000313" key="2">
    <source>
        <dbReference type="Proteomes" id="UP001054252"/>
    </source>
</evidence>
<dbReference type="EMBL" id="BPVZ01000120">
    <property type="protein sequence ID" value="GKV37090.1"/>
    <property type="molecule type" value="Genomic_DNA"/>
</dbReference>
<accession>A0AAV5LIH3</accession>
<reference evidence="1 2" key="1">
    <citation type="journal article" date="2021" name="Commun. Biol.">
        <title>The genome of Shorea leprosula (Dipterocarpaceae) highlights the ecological relevance of drought in aseasonal tropical rainforests.</title>
        <authorList>
            <person name="Ng K.K.S."/>
            <person name="Kobayashi M.J."/>
            <person name="Fawcett J.A."/>
            <person name="Hatakeyama M."/>
            <person name="Paape T."/>
            <person name="Ng C.H."/>
            <person name="Ang C.C."/>
            <person name="Tnah L.H."/>
            <person name="Lee C.T."/>
            <person name="Nishiyama T."/>
            <person name="Sese J."/>
            <person name="O'Brien M.J."/>
            <person name="Copetti D."/>
            <person name="Mohd Noor M.I."/>
            <person name="Ong R.C."/>
            <person name="Putra M."/>
            <person name="Sireger I.Z."/>
            <person name="Indrioko S."/>
            <person name="Kosugi Y."/>
            <person name="Izuno A."/>
            <person name="Isagi Y."/>
            <person name="Lee S.L."/>
            <person name="Shimizu K.K."/>
        </authorList>
    </citation>
    <scope>NUCLEOTIDE SEQUENCE [LARGE SCALE GENOMIC DNA]</scope>
    <source>
        <strain evidence="1">214</strain>
    </source>
</reference>
<evidence type="ECO:0008006" key="3">
    <source>
        <dbReference type="Google" id="ProtNLM"/>
    </source>
</evidence>
<comment type="caution">
    <text evidence="1">The sequence shown here is derived from an EMBL/GenBank/DDBJ whole genome shotgun (WGS) entry which is preliminary data.</text>
</comment>
<evidence type="ECO:0000313" key="1">
    <source>
        <dbReference type="EMBL" id="GKV37090.1"/>
    </source>
</evidence>
<gene>
    <name evidence="1" type="ORF">SLEP1_g45158</name>
</gene>
<sequence length="171" mass="19570">MIPVLDVRMQKRMSYTVFVTMKAQEEWRKWIGDHLWQQWQGMNCAEWIHHNLSRGNVKIEHGLSWDAAFAAICCFIWLARKKVIFEGDNEWITAKEAMLRFHLADAAFYSRNNSLAGTMRREQFIGWKRPPTGYIKINVDGLAKGAPGYSTTGGLCRDSTAEISALVSLSN</sequence>
<organism evidence="1 2">
    <name type="scientific">Rubroshorea leprosula</name>
    <dbReference type="NCBI Taxonomy" id="152421"/>
    <lineage>
        <taxon>Eukaryota</taxon>
        <taxon>Viridiplantae</taxon>
        <taxon>Streptophyta</taxon>
        <taxon>Embryophyta</taxon>
        <taxon>Tracheophyta</taxon>
        <taxon>Spermatophyta</taxon>
        <taxon>Magnoliopsida</taxon>
        <taxon>eudicotyledons</taxon>
        <taxon>Gunneridae</taxon>
        <taxon>Pentapetalae</taxon>
        <taxon>rosids</taxon>
        <taxon>malvids</taxon>
        <taxon>Malvales</taxon>
        <taxon>Dipterocarpaceae</taxon>
        <taxon>Rubroshorea</taxon>
    </lineage>
</organism>
<keyword evidence="2" id="KW-1185">Reference proteome</keyword>